<dbReference type="SUPFAM" id="SSF158446">
    <property type="entry name" value="IVS-encoded protein-like"/>
    <property type="match status" value="1"/>
</dbReference>
<dbReference type="Proteomes" id="UP000183868">
    <property type="component" value="Chromosome"/>
</dbReference>
<dbReference type="AlphaFoldDB" id="A0A1J1CBX8"/>
<gene>
    <name evidence="1" type="ORF">Cabys_3437</name>
</gene>
<dbReference type="InterPro" id="IPR036583">
    <property type="entry name" value="23S_rRNA_IVS_sf"/>
</dbReference>
<accession>A0A1J1CBX8</accession>
<proteinExistence type="predicted"/>
<sequence length="52" mass="6299">MYELLDHLITCKDQNFIKEESFKKIEDIIYTNIKMINQFIKYLNGRENTKGN</sequence>
<organism evidence="1 2">
    <name type="scientific">Caldithrix abyssi DSM 13497</name>
    <dbReference type="NCBI Taxonomy" id="880073"/>
    <lineage>
        <taxon>Bacteria</taxon>
        <taxon>Pseudomonadati</taxon>
        <taxon>Calditrichota</taxon>
        <taxon>Calditrichia</taxon>
        <taxon>Calditrichales</taxon>
        <taxon>Calditrichaceae</taxon>
        <taxon>Caldithrix</taxon>
    </lineage>
</organism>
<protein>
    <recommendedName>
        <fullName evidence="3">Four helix bundle protein</fullName>
    </recommendedName>
</protein>
<evidence type="ECO:0000313" key="1">
    <source>
        <dbReference type="EMBL" id="APF20183.1"/>
    </source>
</evidence>
<dbReference type="KEGG" id="caby:Cabys_3437"/>
<dbReference type="EMBL" id="CP018099">
    <property type="protein sequence ID" value="APF20183.1"/>
    <property type="molecule type" value="Genomic_DNA"/>
</dbReference>
<evidence type="ECO:0008006" key="3">
    <source>
        <dbReference type="Google" id="ProtNLM"/>
    </source>
</evidence>
<reference evidence="1 2" key="1">
    <citation type="submission" date="2016-11" db="EMBL/GenBank/DDBJ databases">
        <title>Genomic analysis of Caldithrix abyssi and proposal of a novel bacterial phylum Caldithrichaeota.</title>
        <authorList>
            <person name="Kublanov I."/>
            <person name="Sigalova O."/>
            <person name="Gavrilov S."/>
            <person name="Lebedinsky A."/>
            <person name="Ivanova N."/>
            <person name="Daum C."/>
            <person name="Reddy T."/>
            <person name="Klenk H.P."/>
            <person name="Goker M."/>
            <person name="Reva O."/>
            <person name="Miroshnichenko M."/>
            <person name="Kyprides N."/>
            <person name="Woyke T."/>
            <person name="Gelfand M."/>
        </authorList>
    </citation>
    <scope>NUCLEOTIDE SEQUENCE [LARGE SCALE GENOMIC DNA]</scope>
    <source>
        <strain evidence="1 2">LF13</strain>
    </source>
</reference>
<evidence type="ECO:0000313" key="2">
    <source>
        <dbReference type="Proteomes" id="UP000183868"/>
    </source>
</evidence>
<name>A0A1J1CBX8_CALAY</name>